<dbReference type="InterPro" id="IPR026314">
    <property type="entry name" value="YLP_motif_con_p1"/>
</dbReference>
<organism evidence="2 3">
    <name type="scientific">Salvia divinorum</name>
    <name type="common">Maria pastora</name>
    <name type="synonym">Diviner's sage</name>
    <dbReference type="NCBI Taxonomy" id="28513"/>
    <lineage>
        <taxon>Eukaryota</taxon>
        <taxon>Viridiplantae</taxon>
        <taxon>Streptophyta</taxon>
        <taxon>Embryophyta</taxon>
        <taxon>Tracheophyta</taxon>
        <taxon>Spermatophyta</taxon>
        <taxon>Magnoliopsida</taxon>
        <taxon>eudicotyledons</taxon>
        <taxon>Gunneridae</taxon>
        <taxon>Pentapetalae</taxon>
        <taxon>asterids</taxon>
        <taxon>lamiids</taxon>
        <taxon>Lamiales</taxon>
        <taxon>Lamiaceae</taxon>
        <taxon>Nepetoideae</taxon>
        <taxon>Mentheae</taxon>
        <taxon>Salviinae</taxon>
        <taxon>Salvia</taxon>
        <taxon>Salvia subgen. Calosphace</taxon>
    </lineage>
</organism>
<protein>
    <recommendedName>
        <fullName evidence="4">YLP motif-containing protein 1</fullName>
    </recommendedName>
</protein>
<evidence type="ECO:0008006" key="4">
    <source>
        <dbReference type="Google" id="ProtNLM"/>
    </source>
</evidence>
<feature type="compositionally biased region" description="Basic and acidic residues" evidence="1">
    <location>
        <begin position="10"/>
        <end position="21"/>
    </location>
</feature>
<keyword evidence="3" id="KW-1185">Reference proteome</keyword>
<accession>A0ABD1GEF7</accession>
<evidence type="ECO:0000256" key="1">
    <source>
        <dbReference type="SAM" id="MobiDB-lite"/>
    </source>
</evidence>
<sequence length="91" mass="10271">MASPRTVNGESKDFPPRNHSFDKPKIIDASHILKHPHCASHPDHIVIILRGLPGNRKSYTAKLLHNFEVENGGTAPRIHSMDEYFMTEVES</sequence>
<gene>
    <name evidence="2" type="ORF">AAHA92_25800</name>
</gene>
<dbReference type="Proteomes" id="UP001567538">
    <property type="component" value="Unassembled WGS sequence"/>
</dbReference>
<dbReference type="PANTHER" id="PTHR13413">
    <property type="entry name" value="YLP MOTIF CONTAINING PROTEIN NUCLEAR PROTEIN ZAP"/>
    <property type="match status" value="1"/>
</dbReference>
<dbReference type="EMBL" id="JBEAFC010000009">
    <property type="protein sequence ID" value="KAL1541599.1"/>
    <property type="molecule type" value="Genomic_DNA"/>
</dbReference>
<evidence type="ECO:0000313" key="2">
    <source>
        <dbReference type="EMBL" id="KAL1541599.1"/>
    </source>
</evidence>
<evidence type="ECO:0000313" key="3">
    <source>
        <dbReference type="Proteomes" id="UP001567538"/>
    </source>
</evidence>
<name>A0ABD1GEF7_SALDI</name>
<comment type="caution">
    <text evidence="2">The sequence shown here is derived from an EMBL/GenBank/DDBJ whole genome shotgun (WGS) entry which is preliminary data.</text>
</comment>
<dbReference type="PANTHER" id="PTHR13413:SF0">
    <property type="entry name" value="YLP MOTIF-CONTAINING PROTEIN 1"/>
    <property type="match status" value="1"/>
</dbReference>
<dbReference type="AlphaFoldDB" id="A0ABD1GEF7"/>
<reference evidence="2 3" key="1">
    <citation type="submission" date="2024-06" db="EMBL/GenBank/DDBJ databases">
        <title>A chromosome level genome sequence of Diviner's sage (Salvia divinorum).</title>
        <authorList>
            <person name="Ford S.A."/>
            <person name="Ro D.-K."/>
            <person name="Ness R.W."/>
            <person name="Phillips M.A."/>
        </authorList>
    </citation>
    <scope>NUCLEOTIDE SEQUENCE [LARGE SCALE GENOMIC DNA]</scope>
    <source>
        <strain evidence="2">SAF-2024a</strain>
        <tissue evidence="2">Leaf</tissue>
    </source>
</reference>
<feature type="region of interest" description="Disordered" evidence="1">
    <location>
        <begin position="1"/>
        <end position="21"/>
    </location>
</feature>
<proteinExistence type="predicted"/>